<dbReference type="RefSeq" id="WP_176515789.1">
    <property type="nucleotide sequence ID" value="NZ_CP060529.1"/>
</dbReference>
<feature type="chain" id="PRO_5031354745" evidence="6">
    <location>
        <begin position="27"/>
        <end position="506"/>
    </location>
</feature>
<dbReference type="PIRSF" id="PIRSF002741">
    <property type="entry name" value="MppA"/>
    <property type="match status" value="1"/>
</dbReference>
<dbReference type="InterPro" id="IPR039424">
    <property type="entry name" value="SBP_5"/>
</dbReference>
<evidence type="ECO:0000313" key="9">
    <source>
        <dbReference type="Proteomes" id="UP000553948"/>
    </source>
</evidence>
<keyword evidence="3 6" id="KW-0732">Signal</keyword>
<dbReference type="SUPFAM" id="SSF53850">
    <property type="entry name" value="Periplasmic binding protein-like II"/>
    <property type="match status" value="1"/>
</dbReference>
<reference evidence="8 9" key="1">
    <citation type="submission" date="2020-07" db="EMBL/GenBank/DDBJ databases">
        <title>Diversity of carbapenemase encoding genes among Pseudomonas putida group clinical isolates in a tertiary Brazilian hospital.</title>
        <authorList>
            <person name="Alberto-Lei F."/>
            <person name="Nodari C.S."/>
            <person name="Streling A.P."/>
            <person name="Paulino J.T."/>
            <person name="Bessa-Neto F.O."/>
            <person name="Cayo R."/>
            <person name="Gales A.C."/>
        </authorList>
    </citation>
    <scope>NUCLEOTIDE SEQUENCE [LARGE SCALE GENOMIC DNA]</scope>
    <source>
        <strain evidence="8 9">12464</strain>
    </source>
</reference>
<feature type="domain" description="Solute-binding protein family 5" evidence="7">
    <location>
        <begin position="74"/>
        <end position="426"/>
    </location>
</feature>
<dbReference type="GO" id="GO:0030288">
    <property type="term" value="C:outer membrane-bounded periplasmic space"/>
    <property type="evidence" value="ECO:0007669"/>
    <property type="project" value="UniProtKB-ARBA"/>
</dbReference>
<dbReference type="PROSITE" id="PS01040">
    <property type="entry name" value="SBP_BACTERIAL_5"/>
    <property type="match status" value="1"/>
</dbReference>
<evidence type="ECO:0000256" key="5">
    <source>
        <dbReference type="ARBA" id="ARBA00022927"/>
    </source>
</evidence>
<dbReference type="PANTHER" id="PTHR30290:SF9">
    <property type="entry name" value="OLIGOPEPTIDE-BINDING PROTEIN APPA"/>
    <property type="match status" value="1"/>
</dbReference>
<dbReference type="InterPro" id="IPR023765">
    <property type="entry name" value="SBP_5_CS"/>
</dbReference>
<dbReference type="InterPro" id="IPR000914">
    <property type="entry name" value="SBP_5_dom"/>
</dbReference>
<dbReference type="InterPro" id="IPR030678">
    <property type="entry name" value="Peptide/Ni-bd"/>
</dbReference>
<evidence type="ECO:0000256" key="2">
    <source>
        <dbReference type="ARBA" id="ARBA00022448"/>
    </source>
</evidence>
<accession>A0A7W2QL23</accession>
<dbReference type="EMBL" id="JACGDG010000023">
    <property type="protein sequence ID" value="MBA6118570.1"/>
    <property type="molecule type" value="Genomic_DNA"/>
</dbReference>
<evidence type="ECO:0000313" key="8">
    <source>
        <dbReference type="EMBL" id="MBA6118570.1"/>
    </source>
</evidence>
<keyword evidence="4" id="KW-0571">Peptide transport</keyword>
<dbReference type="PANTHER" id="PTHR30290">
    <property type="entry name" value="PERIPLASMIC BINDING COMPONENT OF ABC TRANSPORTER"/>
    <property type="match status" value="1"/>
</dbReference>
<comment type="similarity">
    <text evidence="1">Belongs to the bacterial solute-binding protein 5 family.</text>
</comment>
<dbReference type="AlphaFoldDB" id="A0A7W2QL23"/>
<dbReference type="GO" id="GO:0043190">
    <property type="term" value="C:ATP-binding cassette (ABC) transporter complex"/>
    <property type="evidence" value="ECO:0007669"/>
    <property type="project" value="InterPro"/>
</dbReference>
<evidence type="ECO:0000256" key="4">
    <source>
        <dbReference type="ARBA" id="ARBA00022856"/>
    </source>
</evidence>
<evidence type="ECO:0000256" key="6">
    <source>
        <dbReference type="SAM" id="SignalP"/>
    </source>
</evidence>
<dbReference type="GO" id="GO:0015833">
    <property type="term" value="P:peptide transport"/>
    <property type="evidence" value="ECO:0007669"/>
    <property type="project" value="UniProtKB-KW"/>
</dbReference>
<name>A0A7W2QL23_PSEPU</name>
<dbReference type="Proteomes" id="UP000553948">
    <property type="component" value="Unassembled WGS sequence"/>
</dbReference>
<dbReference type="Gene3D" id="3.40.190.10">
    <property type="entry name" value="Periplasmic binding protein-like II"/>
    <property type="match status" value="1"/>
</dbReference>
<keyword evidence="2" id="KW-0813">Transport</keyword>
<organism evidence="8 9">
    <name type="scientific">Pseudomonas putida</name>
    <name type="common">Arthrobacter siderocapsulatus</name>
    <dbReference type="NCBI Taxonomy" id="303"/>
    <lineage>
        <taxon>Bacteria</taxon>
        <taxon>Pseudomonadati</taxon>
        <taxon>Pseudomonadota</taxon>
        <taxon>Gammaproteobacteria</taxon>
        <taxon>Pseudomonadales</taxon>
        <taxon>Pseudomonadaceae</taxon>
        <taxon>Pseudomonas</taxon>
    </lineage>
</organism>
<evidence type="ECO:0000256" key="3">
    <source>
        <dbReference type="ARBA" id="ARBA00022729"/>
    </source>
</evidence>
<dbReference type="GO" id="GO:0015031">
    <property type="term" value="P:protein transport"/>
    <property type="evidence" value="ECO:0007669"/>
    <property type="project" value="UniProtKB-KW"/>
</dbReference>
<dbReference type="CDD" id="cd08515">
    <property type="entry name" value="PBP2_NikA_DppA_OppA_like_10"/>
    <property type="match status" value="1"/>
</dbReference>
<comment type="caution">
    <text evidence="8">The sequence shown here is derived from an EMBL/GenBank/DDBJ whole genome shotgun (WGS) entry which is preliminary data.</text>
</comment>
<dbReference type="Gene3D" id="3.90.76.10">
    <property type="entry name" value="Dipeptide-binding Protein, Domain 1"/>
    <property type="match status" value="1"/>
</dbReference>
<dbReference type="Gene3D" id="3.10.105.10">
    <property type="entry name" value="Dipeptide-binding Protein, Domain 3"/>
    <property type="match status" value="1"/>
</dbReference>
<feature type="signal peptide" evidence="6">
    <location>
        <begin position="1"/>
        <end position="26"/>
    </location>
</feature>
<gene>
    <name evidence="8" type="ORF">H4C47_22915</name>
</gene>
<evidence type="ECO:0000256" key="1">
    <source>
        <dbReference type="ARBA" id="ARBA00005695"/>
    </source>
</evidence>
<dbReference type="GO" id="GO:1904680">
    <property type="term" value="F:peptide transmembrane transporter activity"/>
    <property type="evidence" value="ECO:0007669"/>
    <property type="project" value="TreeGrafter"/>
</dbReference>
<proteinExistence type="inferred from homology"/>
<evidence type="ECO:0000259" key="7">
    <source>
        <dbReference type="Pfam" id="PF00496"/>
    </source>
</evidence>
<protein>
    <submittedName>
        <fullName evidence="8">ABC transporter substrate-binding protein</fullName>
    </submittedName>
</protein>
<sequence>MNFKIKPLVAVVLATVLAGGVQGASASEQDDTLVTAFQAQLPSLVSYFAGGREGYLLGLMAYDTLVYRDPNTLEIKPLLAESWKRLDDLTWEFTLRKGVKFHNGDEFTANDVKFTYDYVANPQSQVFSRYPSEWVASIEIVDPYKILIHAKRPTPIALENITQMPILPQAYFTAVGKDAFSEKPVGTGPYSVKRGKRNEIIFTRNDNYFDGGAKNKPFIKTLVYRNIPDVNTQVAELMSGGIDWAWYIPVDQAQQLKMMPHLTVTNANTFRIGFITLDAAGITDPNTPLKNLKVRKAINLAIDKEGIARSLIGDLAKPIASACKPGQFGCAQDVQSYSYDPQAAKALMAEAGYANGFDIDVYGYRSRPVAEAIVGNLAAIGIRASLKWQQYTSVIKDRREHNAAMVIDDYGSSGVNDVSGILPFFFAESPDDQSRDPLVTDSILKANALYDSTQRTQLYSTALKRIADQAYWAPLFTMPINYVFSSSLDIPIPGDENVEFWKAKWK</sequence>
<keyword evidence="5" id="KW-0653">Protein transport</keyword>
<dbReference type="Pfam" id="PF00496">
    <property type="entry name" value="SBP_bac_5"/>
    <property type="match status" value="1"/>
</dbReference>